<evidence type="ECO:0000256" key="6">
    <source>
        <dbReference type="ARBA" id="ARBA00022970"/>
    </source>
</evidence>
<keyword evidence="5 9" id="KW-0812">Transmembrane</keyword>
<dbReference type="PANTHER" id="PTHR30588">
    <property type="entry name" value="BRANCHED-CHAIN AMINO ACID TRANSPORT SYSTEM 2 CARRIER PROTEIN"/>
    <property type="match status" value="1"/>
</dbReference>
<evidence type="ECO:0000256" key="2">
    <source>
        <dbReference type="ARBA" id="ARBA00008540"/>
    </source>
</evidence>
<dbReference type="GO" id="GO:0015190">
    <property type="term" value="F:L-leucine transmembrane transporter activity"/>
    <property type="evidence" value="ECO:0007669"/>
    <property type="project" value="TreeGrafter"/>
</dbReference>
<keyword evidence="3" id="KW-0813">Transport</keyword>
<gene>
    <name evidence="10" type="ORF">OO016_03315</name>
</gene>
<dbReference type="InterPro" id="IPR004685">
    <property type="entry name" value="Brnchd-chn_aa_trnsp_Livcs"/>
</dbReference>
<keyword evidence="4" id="KW-1003">Cell membrane</keyword>
<dbReference type="PANTHER" id="PTHR30588:SF0">
    <property type="entry name" value="BRANCHED-CHAIN AMINO ACID PERMEASE BRNQ"/>
    <property type="match status" value="1"/>
</dbReference>
<comment type="caution">
    <text evidence="10">The sequence shown here is derived from an EMBL/GenBank/DDBJ whole genome shotgun (WGS) entry which is preliminary data.</text>
</comment>
<dbReference type="GO" id="GO:0005304">
    <property type="term" value="F:L-valine transmembrane transporter activity"/>
    <property type="evidence" value="ECO:0007669"/>
    <property type="project" value="TreeGrafter"/>
</dbReference>
<keyword evidence="7 9" id="KW-1133">Transmembrane helix</keyword>
<evidence type="ECO:0000256" key="4">
    <source>
        <dbReference type="ARBA" id="ARBA00022475"/>
    </source>
</evidence>
<evidence type="ECO:0000313" key="11">
    <source>
        <dbReference type="Proteomes" id="UP001207116"/>
    </source>
</evidence>
<evidence type="ECO:0000256" key="5">
    <source>
        <dbReference type="ARBA" id="ARBA00022692"/>
    </source>
</evidence>
<dbReference type="RefSeq" id="WP_266010811.1">
    <property type="nucleotide sequence ID" value="NZ_JAPFQP010000001.1"/>
</dbReference>
<keyword evidence="8 9" id="KW-0472">Membrane</keyword>
<dbReference type="AlphaFoldDB" id="A0AAE3MJB5"/>
<feature type="transmembrane region" description="Helical" evidence="9">
    <location>
        <begin position="276"/>
        <end position="298"/>
    </location>
</feature>
<feature type="transmembrane region" description="Helical" evidence="9">
    <location>
        <begin position="117"/>
        <end position="135"/>
    </location>
</feature>
<evidence type="ECO:0000313" key="10">
    <source>
        <dbReference type="EMBL" id="MCX2718623.1"/>
    </source>
</evidence>
<evidence type="ECO:0000256" key="3">
    <source>
        <dbReference type="ARBA" id="ARBA00022448"/>
    </source>
</evidence>
<feature type="transmembrane region" description="Helical" evidence="9">
    <location>
        <begin position="147"/>
        <end position="168"/>
    </location>
</feature>
<dbReference type="GO" id="GO:0015818">
    <property type="term" value="P:isoleucine transport"/>
    <property type="evidence" value="ECO:0007669"/>
    <property type="project" value="TreeGrafter"/>
</dbReference>
<feature type="transmembrane region" description="Helical" evidence="9">
    <location>
        <begin position="310"/>
        <end position="327"/>
    </location>
</feature>
<keyword evidence="6" id="KW-0029">Amino-acid transport</keyword>
<comment type="similarity">
    <text evidence="2">Belongs to the branched chain amino acid transporter family.</text>
</comment>
<protein>
    <submittedName>
        <fullName evidence="10">Branched-chain amino acid transport system II carrier protein</fullName>
    </submittedName>
</protein>
<feature type="transmembrane region" description="Helical" evidence="9">
    <location>
        <begin position="42"/>
        <end position="65"/>
    </location>
</feature>
<organism evidence="10 11">
    <name type="scientific">Lentiprolixibacter aurantiacus</name>
    <dbReference type="NCBI Taxonomy" id="2993939"/>
    <lineage>
        <taxon>Bacteria</taxon>
        <taxon>Pseudomonadati</taxon>
        <taxon>Bacteroidota</taxon>
        <taxon>Flavobacteriia</taxon>
        <taxon>Flavobacteriales</taxon>
        <taxon>Flavobacteriaceae</taxon>
        <taxon>Lentiprolixibacter</taxon>
    </lineage>
</organism>
<dbReference type="EMBL" id="JAPFQP010000001">
    <property type="protein sequence ID" value="MCX2718623.1"/>
    <property type="molecule type" value="Genomic_DNA"/>
</dbReference>
<comment type="subcellular location">
    <subcellularLocation>
        <location evidence="1">Cell membrane</location>
        <topology evidence="1">Multi-pass membrane protein</topology>
    </subcellularLocation>
</comment>
<dbReference type="Pfam" id="PF05525">
    <property type="entry name" value="Branch_AA_trans"/>
    <property type="match status" value="1"/>
</dbReference>
<dbReference type="GO" id="GO:0015820">
    <property type="term" value="P:L-leucine transport"/>
    <property type="evidence" value="ECO:0007669"/>
    <property type="project" value="TreeGrafter"/>
</dbReference>
<evidence type="ECO:0000256" key="8">
    <source>
        <dbReference type="ARBA" id="ARBA00023136"/>
    </source>
</evidence>
<feature type="transmembrane region" description="Helical" evidence="9">
    <location>
        <begin position="12"/>
        <end position="30"/>
    </location>
</feature>
<feature type="transmembrane region" description="Helical" evidence="9">
    <location>
        <begin position="77"/>
        <end position="97"/>
    </location>
</feature>
<dbReference type="GO" id="GO:0015188">
    <property type="term" value="F:L-isoleucine transmembrane transporter activity"/>
    <property type="evidence" value="ECO:0007669"/>
    <property type="project" value="TreeGrafter"/>
</dbReference>
<proteinExistence type="inferred from homology"/>
<evidence type="ECO:0000256" key="1">
    <source>
        <dbReference type="ARBA" id="ARBA00004651"/>
    </source>
</evidence>
<feature type="transmembrane region" description="Helical" evidence="9">
    <location>
        <begin position="333"/>
        <end position="355"/>
    </location>
</feature>
<sequence length="431" mass="46284">MKSLWKKWEATLVMALALFSLFFGAGDLILPPQLGFKAGGDWWLLVVGFSISAVFIPIIGIMAHAKLQGTMFDFGKKVSPLFSLIYCYAVYAISILLPSPRTASVTHEMGIAPLFDSSPLLTSAVYFSLVFVFVMNRSRIMDIIGKFLTPAIVIILLAIIVISVFTASWDFGLSSIEQPVSYGILEGYQTFGAIGAVVVGGVVIVSLNLKQESGDYNEKKKMIGRAGWISGMGLLTIYGGLILSGALLQDQFDPEMNRTGLVSAISSFTLGNQANLLLSVLISLACFTTAVGIVTGTADFVKSRFDNSQKAYAITALTGSFLGVLMGQLNVDYIIAVAVPALMFIYPLTIVLIILNALPEKWTSVQVFRWVAGATVVFSIPDFLSSLGVSGLTNTIAGYIPFAAVNLGWSLPALAVFLIVNLLHKSSKNPN</sequence>
<name>A0AAE3MJB5_9FLAO</name>
<evidence type="ECO:0000256" key="7">
    <source>
        <dbReference type="ARBA" id="ARBA00022989"/>
    </source>
</evidence>
<feature type="transmembrane region" description="Helical" evidence="9">
    <location>
        <begin position="188"/>
        <end position="207"/>
    </location>
</feature>
<dbReference type="Proteomes" id="UP001207116">
    <property type="component" value="Unassembled WGS sequence"/>
</dbReference>
<evidence type="ECO:0000256" key="9">
    <source>
        <dbReference type="SAM" id="Phobius"/>
    </source>
</evidence>
<feature type="transmembrane region" description="Helical" evidence="9">
    <location>
        <begin position="396"/>
        <end position="423"/>
    </location>
</feature>
<feature type="transmembrane region" description="Helical" evidence="9">
    <location>
        <begin position="228"/>
        <end position="248"/>
    </location>
</feature>
<keyword evidence="11" id="KW-1185">Reference proteome</keyword>
<reference evidence="10" key="1">
    <citation type="submission" date="2022-11" db="EMBL/GenBank/DDBJ databases">
        <title>The characterization of three novel Bacteroidetes species and genomic analysis of their roles in tidal elemental geochemical cycles.</title>
        <authorList>
            <person name="Ma K.-J."/>
        </authorList>
    </citation>
    <scope>NUCLEOTIDE SEQUENCE</scope>
    <source>
        <strain evidence="10">M415</strain>
    </source>
</reference>
<feature type="transmembrane region" description="Helical" evidence="9">
    <location>
        <begin position="367"/>
        <end position="384"/>
    </location>
</feature>
<accession>A0AAE3MJB5</accession>
<dbReference type="GO" id="GO:0005886">
    <property type="term" value="C:plasma membrane"/>
    <property type="evidence" value="ECO:0007669"/>
    <property type="project" value="UniProtKB-SubCell"/>
</dbReference>